<evidence type="ECO:0000313" key="2">
    <source>
        <dbReference type="EMBL" id="KAF3972624.1"/>
    </source>
</evidence>
<evidence type="ECO:0000256" key="1">
    <source>
        <dbReference type="SAM" id="MobiDB-lite"/>
    </source>
</evidence>
<dbReference type="OrthoDB" id="1867629at2759"/>
<dbReference type="AlphaFoldDB" id="A0A8J4RRH9"/>
<feature type="region of interest" description="Disordered" evidence="1">
    <location>
        <begin position="68"/>
        <end position="102"/>
    </location>
</feature>
<evidence type="ECO:0000313" key="3">
    <source>
        <dbReference type="Proteomes" id="UP000737018"/>
    </source>
</evidence>
<dbReference type="EMBL" id="JRKL02000315">
    <property type="protein sequence ID" value="KAF3972624.1"/>
    <property type="molecule type" value="Genomic_DNA"/>
</dbReference>
<keyword evidence="3" id="KW-1185">Reference proteome</keyword>
<organism evidence="2 3">
    <name type="scientific">Castanea mollissima</name>
    <name type="common">Chinese chestnut</name>
    <dbReference type="NCBI Taxonomy" id="60419"/>
    <lineage>
        <taxon>Eukaryota</taxon>
        <taxon>Viridiplantae</taxon>
        <taxon>Streptophyta</taxon>
        <taxon>Embryophyta</taxon>
        <taxon>Tracheophyta</taxon>
        <taxon>Spermatophyta</taxon>
        <taxon>Magnoliopsida</taxon>
        <taxon>eudicotyledons</taxon>
        <taxon>Gunneridae</taxon>
        <taxon>Pentapetalae</taxon>
        <taxon>rosids</taxon>
        <taxon>fabids</taxon>
        <taxon>Fagales</taxon>
        <taxon>Fagaceae</taxon>
        <taxon>Castanea</taxon>
    </lineage>
</organism>
<dbReference type="Proteomes" id="UP000737018">
    <property type="component" value="Unassembled WGS sequence"/>
</dbReference>
<accession>A0A8J4RRH9</accession>
<protein>
    <submittedName>
        <fullName evidence="2">Uncharacterized protein</fullName>
    </submittedName>
</protein>
<comment type="caution">
    <text evidence="2">The sequence shown here is derived from an EMBL/GenBank/DDBJ whole genome shotgun (WGS) entry which is preliminary data.</text>
</comment>
<proteinExistence type="predicted"/>
<sequence length="160" mass="17281">MEEYLSHHSGELQIGDSTIGPSGIGSNSQSLVELHNGHSVAIMGGGRSFEQAEKTIGGALLRRIKMVDSGKEISRPEGNGNSTYGEPPDPEANSDPCSGLGDQGWKWEAISFELPSSINDRIKAIPRQHVGRKEDTIIWRYSKDGECTTKLAYASINGPQ</sequence>
<feature type="region of interest" description="Disordered" evidence="1">
    <location>
        <begin position="1"/>
        <end position="29"/>
    </location>
</feature>
<feature type="compositionally biased region" description="Polar residues" evidence="1">
    <location>
        <begin position="15"/>
        <end position="29"/>
    </location>
</feature>
<name>A0A8J4RRH9_9ROSI</name>
<reference evidence="2" key="1">
    <citation type="submission" date="2020-03" db="EMBL/GenBank/DDBJ databases">
        <title>Castanea mollissima Vanexum genome sequencing.</title>
        <authorList>
            <person name="Staton M."/>
        </authorList>
    </citation>
    <scope>NUCLEOTIDE SEQUENCE</scope>
    <source>
        <tissue evidence="2">Leaf</tissue>
    </source>
</reference>
<gene>
    <name evidence="2" type="ORF">CMV_003886</name>
</gene>
<feature type="compositionally biased region" description="Basic and acidic residues" evidence="1">
    <location>
        <begin position="1"/>
        <end position="10"/>
    </location>
</feature>